<sequence length="94" mass="10488">MTTQRDLDEEFTAELRKSPSEGGWTYLVWPKSAEFFGTRGLVRVRGTIDGEVFRSSFMALGDGTHKLPVKAALRKAIGKEEGDTVTVRLEERLG</sequence>
<name>A0ABP9SXN3_9ACTN</name>
<dbReference type="EMBL" id="BAABJR010000003">
    <property type="protein sequence ID" value="GAA5206002.1"/>
    <property type="molecule type" value="Genomic_DNA"/>
</dbReference>
<proteinExistence type="predicted"/>
<keyword evidence="2" id="KW-1185">Reference proteome</keyword>
<dbReference type="Proteomes" id="UP001499878">
    <property type="component" value="Unassembled WGS sequence"/>
</dbReference>
<dbReference type="Gene3D" id="2.40.30.100">
    <property type="entry name" value="AF2212/PG0164-like"/>
    <property type="match status" value="1"/>
</dbReference>
<dbReference type="InterPro" id="IPR037079">
    <property type="entry name" value="AF2212/PG0164-like_sf"/>
</dbReference>
<protein>
    <submittedName>
        <fullName evidence="1">DUF1905 domain-containing protein</fullName>
    </submittedName>
</protein>
<dbReference type="Pfam" id="PF08922">
    <property type="entry name" value="DUF1905"/>
    <property type="match status" value="1"/>
</dbReference>
<gene>
    <name evidence="1" type="ORF">GCM10023323_15650</name>
</gene>
<reference evidence="2" key="1">
    <citation type="journal article" date="2019" name="Int. J. Syst. Evol. Microbiol.">
        <title>The Global Catalogue of Microorganisms (GCM) 10K type strain sequencing project: providing services to taxonomists for standard genome sequencing and annotation.</title>
        <authorList>
            <consortium name="The Broad Institute Genomics Platform"/>
            <consortium name="The Broad Institute Genome Sequencing Center for Infectious Disease"/>
            <person name="Wu L."/>
            <person name="Ma J."/>
        </authorList>
    </citation>
    <scope>NUCLEOTIDE SEQUENCE [LARGE SCALE GENOMIC DNA]</scope>
    <source>
        <strain evidence="2">JCM 18306</strain>
    </source>
</reference>
<dbReference type="InterPro" id="IPR015018">
    <property type="entry name" value="DUF1905"/>
</dbReference>
<evidence type="ECO:0000313" key="1">
    <source>
        <dbReference type="EMBL" id="GAA5206002.1"/>
    </source>
</evidence>
<accession>A0ABP9SXN3</accession>
<dbReference type="RefSeq" id="WP_345627903.1">
    <property type="nucleotide sequence ID" value="NZ_BAABJR010000003.1"/>
</dbReference>
<evidence type="ECO:0000313" key="2">
    <source>
        <dbReference type="Proteomes" id="UP001499878"/>
    </source>
</evidence>
<comment type="caution">
    <text evidence="1">The sequence shown here is derived from an EMBL/GenBank/DDBJ whole genome shotgun (WGS) entry which is preliminary data.</text>
</comment>
<organism evidence="1 2">
    <name type="scientific">Streptomyces thinghirensis</name>
    <dbReference type="NCBI Taxonomy" id="551547"/>
    <lineage>
        <taxon>Bacteria</taxon>
        <taxon>Bacillati</taxon>
        <taxon>Actinomycetota</taxon>
        <taxon>Actinomycetes</taxon>
        <taxon>Kitasatosporales</taxon>
        <taxon>Streptomycetaceae</taxon>
        <taxon>Streptomyces</taxon>
    </lineage>
</organism>
<dbReference type="SUPFAM" id="SSF141694">
    <property type="entry name" value="AF2212/PG0164-like"/>
    <property type="match status" value="1"/>
</dbReference>